<evidence type="ECO:0000256" key="1">
    <source>
        <dbReference type="SAM" id="MobiDB-lite"/>
    </source>
</evidence>
<keyword evidence="2" id="KW-0812">Transmembrane</keyword>
<dbReference type="Proteomes" id="UP001056716">
    <property type="component" value="Chromosome"/>
</dbReference>
<dbReference type="AlphaFoldDB" id="A0AAE9LU49"/>
<name>A0AAE9LU49_9GAMM</name>
<accession>A0AAE9LU49</accession>
<keyword evidence="2" id="KW-0472">Membrane</keyword>
<proteinExistence type="predicted"/>
<feature type="region of interest" description="Disordered" evidence="1">
    <location>
        <begin position="43"/>
        <end position="78"/>
    </location>
</feature>
<dbReference type="KEGG" id="atz:M5E07_07175"/>
<reference evidence="3" key="1">
    <citation type="submission" date="2022-06" db="EMBL/GenBank/DDBJ databases">
        <title>Isolation, identification and characterization of iprodione-degrading strains in Lhasa, Tibet.</title>
        <authorList>
            <person name="Pan H."/>
        </authorList>
    </citation>
    <scope>NUCLEOTIDE SEQUENCE</scope>
    <source>
        <strain evidence="3">Y-23</strain>
    </source>
</reference>
<dbReference type="EMBL" id="CP098732">
    <property type="protein sequence ID" value="USE84565.1"/>
    <property type="molecule type" value="Genomic_DNA"/>
</dbReference>
<feature type="transmembrane region" description="Helical" evidence="2">
    <location>
        <begin position="14"/>
        <end position="37"/>
    </location>
</feature>
<keyword evidence="2" id="KW-1133">Transmembrane helix</keyword>
<evidence type="ECO:0000313" key="3">
    <source>
        <dbReference type="EMBL" id="USE84565.1"/>
    </source>
</evidence>
<sequence length="78" mass="8606">MKTPSSNDSESTVLGWKFIIIVGIITTIFFSFLYLAMSSDPEYMPNREPKVTQKPTSTAEHSATESQHPTHNGGDSSQ</sequence>
<evidence type="ECO:0008006" key="5">
    <source>
        <dbReference type="Google" id="ProtNLM"/>
    </source>
</evidence>
<keyword evidence="4" id="KW-1185">Reference proteome</keyword>
<dbReference type="RefSeq" id="WP_252223383.1">
    <property type="nucleotide sequence ID" value="NZ_CP098732.1"/>
</dbReference>
<feature type="compositionally biased region" description="Polar residues" evidence="1">
    <location>
        <begin position="53"/>
        <end position="78"/>
    </location>
</feature>
<evidence type="ECO:0000256" key="2">
    <source>
        <dbReference type="SAM" id="Phobius"/>
    </source>
</evidence>
<organism evidence="3 4">
    <name type="scientific">Acinetobacter tibetensis</name>
    <dbReference type="NCBI Taxonomy" id="2943497"/>
    <lineage>
        <taxon>Bacteria</taxon>
        <taxon>Pseudomonadati</taxon>
        <taxon>Pseudomonadota</taxon>
        <taxon>Gammaproteobacteria</taxon>
        <taxon>Moraxellales</taxon>
        <taxon>Moraxellaceae</taxon>
        <taxon>Acinetobacter</taxon>
    </lineage>
</organism>
<gene>
    <name evidence="3" type="ORF">M5E07_07175</name>
</gene>
<evidence type="ECO:0000313" key="4">
    <source>
        <dbReference type="Proteomes" id="UP001056716"/>
    </source>
</evidence>
<protein>
    <recommendedName>
        <fullName evidence="5">DUF4199 domain-containing protein</fullName>
    </recommendedName>
</protein>